<gene>
    <name evidence="13" type="ORF">AMAG_05849</name>
</gene>
<reference evidence="14" key="2">
    <citation type="submission" date="2009-11" db="EMBL/GenBank/DDBJ databases">
        <title>The Genome Sequence of Allomyces macrogynus strain ATCC 38327.</title>
        <authorList>
            <consortium name="The Broad Institute Genome Sequencing Platform"/>
            <person name="Russ C."/>
            <person name="Cuomo C."/>
            <person name="Shea T."/>
            <person name="Young S.K."/>
            <person name="Zeng Q."/>
            <person name="Koehrsen M."/>
            <person name="Haas B."/>
            <person name="Borodovsky M."/>
            <person name="Guigo R."/>
            <person name="Alvarado L."/>
            <person name="Berlin A."/>
            <person name="Borenstein D."/>
            <person name="Chen Z."/>
            <person name="Engels R."/>
            <person name="Freedman E."/>
            <person name="Gellesch M."/>
            <person name="Goldberg J."/>
            <person name="Griggs A."/>
            <person name="Gujja S."/>
            <person name="Heiman D."/>
            <person name="Hepburn T."/>
            <person name="Howarth C."/>
            <person name="Jen D."/>
            <person name="Larson L."/>
            <person name="Lewis B."/>
            <person name="Mehta T."/>
            <person name="Park D."/>
            <person name="Pearson M."/>
            <person name="Roberts A."/>
            <person name="Saif S."/>
            <person name="Shenoy N."/>
            <person name="Sisk P."/>
            <person name="Stolte C."/>
            <person name="Sykes S."/>
            <person name="Walk T."/>
            <person name="White J."/>
            <person name="Yandava C."/>
            <person name="Burger G."/>
            <person name="Gray M.W."/>
            <person name="Holland P.W.H."/>
            <person name="King N."/>
            <person name="Lang F.B.F."/>
            <person name="Roger A.J."/>
            <person name="Ruiz-Trillo I."/>
            <person name="Lander E."/>
            <person name="Nusbaum C."/>
        </authorList>
    </citation>
    <scope>NUCLEOTIDE SEQUENCE [LARGE SCALE GENOMIC DNA]</scope>
    <source>
        <strain evidence="14">ATCC 38327</strain>
    </source>
</reference>
<evidence type="ECO:0000256" key="8">
    <source>
        <dbReference type="ARBA" id="ARBA00071654"/>
    </source>
</evidence>
<dbReference type="SUPFAM" id="SSF89028">
    <property type="entry name" value="Cobalamin adenosyltransferase-like"/>
    <property type="match status" value="1"/>
</dbReference>
<dbReference type="InterPro" id="IPR016030">
    <property type="entry name" value="CblAdoTrfase-like"/>
</dbReference>
<dbReference type="OrthoDB" id="549173at2759"/>
<dbReference type="eggNOG" id="ENOG502QS64">
    <property type="taxonomic scope" value="Eukaryota"/>
</dbReference>
<comment type="function">
    <text evidence="7">Converts cob(I)alamin to adenosylcobalamin (adenosylcob(III)alamin), a coenzyme for methylmalonyl-CoA mutase, therefore participates in the final step of the vitamin B12 conversion. Generates adenosylcobalamin (AdoCbl) and directly delivers the cofactor to MUT in a transfer that is stimulated by ATP-binding to MMAB and gated by MMAA.</text>
</comment>
<keyword evidence="14" id="KW-1185">Reference proteome</keyword>
<dbReference type="Proteomes" id="UP000054350">
    <property type="component" value="Unassembled WGS sequence"/>
</dbReference>
<comment type="catalytic activity">
    <reaction evidence="6">
        <text>cob(I)alamin-[corrinoid adenosyltransferase] + ATP = apo-[corrinoid adenosyltransferase] + adenosylcob(III)alamin + triphosphate</text>
        <dbReference type="Rhea" id="RHEA:56796"/>
        <dbReference type="Rhea" id="RHEA-COMP:14743"/>
        <dbReference type="Rhea" id="RHEA-COMP:14744"/>
        <dbReference type="ChEBI" id="CHEBI:18036"/>
        <dbReference type="ChEBI" id="CHEBI:18408"/>
        <dbReference type="ChEBI" id="CHEBI:30616"/>
        <dbReference type="ChEBI" id="CHEBI:60488"/>
        <dbReference type="ChEBI" id="CHEBI:83228"/>
    </reaction>
    <physiologicalReaction direction="left-to-right" evidence="6">
        <dbReference type="Rhea" id="RHEA:56797"/>
    </physiologicalReaction>
</comment>
<reference evidence="13 14" key="1">
    <citation type="submission" date="2009-11" db="EMBL/GenBank/DDBJ databases">
        <title>Annotation of Allomyces macrogynus ATCC 38327.</title>
        <authorList>
            <consortium name="The Broad Institute Genome Sequencing Platform"/>
            <person name="Russ C."/>
            <person name="Cuomo C."/>
            <person name="Burger G."/>
            <person name="Gray M.W."/>
            <person name="Holland P.W.H."/>
            <person name="King N."/>
            <person name="Lang F.B.F."/>
            <person name="Roger A.J."/>
            <person name="Ruiz-Trillo I."/>
            <person name="Young S.K."/>
            <person name="Zeng Q."/>
            <person name="Gargeya S."/>
            <person name="Fitzgerald M."/>
            <person name="Haas B."/>
            <person name="Abouelleil A."/>
            <person name="Alvarado L."/>
            <person name="Arachchi H.M."/>
            <person name="Berlin A."/>
            <person name="Chapman S.B."/>
            <person name="Gearin G."/>
            <person name="Goldberg J."/>
            <person name="Griggs A."/>
            <person name="Gujja S."/>
            <person name="Hansen M."/>
            <person name="Heiman D."/>
            <person name="Howarth C."/>
            <person name="Larimer J."/>
            <person name="Lui A."/>
            <person name="MacDonald P.J.P."/>
            <person name="McCowen C."/>
            <person name="Montmayeur A."/>
            <person name="Murphy C."/>
            <person name="Neiman D."/>
            <person name="Pearson M."/>
            <person name="Priest M."/>
            <person name="Roberts A."/>
            <person name="Saif S."/>
            <person name="Shea T."/>
            <person name="Sisk P."/>
            <person name="Stolte C."/>
            <person name="Sykes S."/>
            <person name="Wortman J."/>
            <person name="Nusbaum C."/>
            <person name="Birren B."/>
        </authorList>
    </citation>
    <scope>NUCLEOTIDE SEQUENCE [LARGE SCALE GENOMIC DNA]</scope>
    <source>
        <strain evidence="13 14">ATCC 38327</strain>
    </source>
</reference>
<keyword evidence="3 10" id="KW-0808">Transferase</keyword>
<evidence type="ECO:0000313" key="14">
    <source>
        <dbReference type="Proteomes" id="UP000054350"/>
    </source>
</evidence>
<evidence type="ECO:0000256" key="7">
    <source>
        <dbReference type="ARBA" id="ARBA00056747"/>
    </source>
</evidence>
<feature type="region of interest" description="Disordered" evidence="11">
    <location>
        <begin position="42"/>
        <end position="63"/>
    </location>
</feature>
<comment type="subunit">
    <text evidence="2">Homotrimer.</text>
</comment>
<dbReference type="InterPro" id="IPR036451">
    <property type="entry name" value="CblAdoTrfase-like_sf"/>
</dbReference>
<evidence type="ECO:0000256" key="1">
    <source>
        <dbReference type="ARBA" id="ARBA00007487"/>
    </source>
</evidence>
<evidence type="ECO:0000259" key="12">
    <source>
        <dbReference type="Pfam" id="PF01923"/>
    </source>
</evidence>
<dbReference type="Pfam" id="PF01923">
    <property type="entry name" value="Cob_adeno_trans"/>
    <property type="match status" value="1"/>
</dbReference>
<evidence type="ECO:0000256" key="10">
    <source>
        <dbReference type="RuleBase" id="RU366026"/>
    </source>
</evidence>
<dbReference type="STRING" id="578462.A0A0L0SD71"/>
<dbReference type="VEuPathDB" id="FungiDB:AMAG_05849"/>
<dbReference type="Gene3D" id="1.20.1200.10">
    <property type="entry name" value="Cobalamin adenosyltransferase-like"/>
    <property type="match status" value="1"/>
</dbReference>
<dbReference type="AlphaFoldDB" id="A0A0L0SD71"/>
<dbReference type="NCBIfam" id="TIGR00636">
    <property type="entry name" value="PduO_Nterm"/>
    <property type="match status" value="1"/>
</dbReference>
<evidence type="ECO:0000256" key="11">
    <source>
        <dbReference type="SAM" id="MobiDB-lite"/>
    </source>
</evidence>
<feature type="compositionally biased region" description="Polar residues" evidence="11">
    <location>
        <begin position="42"/>
        <end position="51"/>
    </location>
</feature>
<dbReference type="GO" id="GO:0008817">
    <property type="term" value="F:corrinoid adenosyltransferase activity"/>
    <property type="evidence" value="ECO:0007669"/>
    <property type="project" value="TreeGrafter"/>
</dbReference>
<evidence type="ECO:0000256" key="5">
    <source>
        <dbReference type="ARBA" id="ARBA00022840"/>
    </source>
</evidence>
<dbReference type="PANTHER" id="PTHR12213">
    <property type="entry name" value="CORRINOID ADENOSYLTRANSFERASE"/>
    <property type="match status" value="1"/>
</dbReference>
<feature type="compositionally biased region" description="Low complexity" evidence="11">
    <location>
        <begin position="52"/>
        <end position="63"/>
    </location>
</feature>
<dbReference type="PANTHER" id="PTHR12213:SF0">
    <property type="entry name" value="CORRINOID ADENOSYLTRANSFERASE MMAB"/>
    <property type="match status" value="1"/>
</dbReference>
<evidence type="ECO:0000256" key="2">
    <source>
        <dbReference type="ARBA" id="ARBA00011233"/>
    </source>
</evidence>
<feature type="region of interest" description="Disordered" evidence="11">
    <location>
        <begin position="254"/>
        <end position="285"/>
    </location>
</feature>
<keyword evidence="5 10" id="KW-0067">ATP-binding</keyword>
<keyword evidence="4 10" id="KW-0547">Nucleotide-binding</keyword>
<comment type="similarity">
    <text evidence="1 10">Belongs to the Cob(I)alamin adenosyltransferase family.</text>
</comment>
<proteinExistence type="inferred from homology"/>
<protein>
    <recommendedName>
        <fullName evidence="8">Corrinoid adenosyltransferase MMAB</fullName>
    </recommendedName>
    <alternativeName>
        <fullName evidence="9">ATP:co(I)rrinoid adenosyltransferase MMAB</fullName>
    </alternativeName>
</protein>
<dbReference type="GO" id="GO:0009235">
    <property type="term" value="P:cobalamin metabolic process"/>
    <property type="evidence" value="ECO:0007669"/>
    <property type="project" value="UniProtKB-ARBA"/>
</dbReference>
<accession>A0A0L0SD71</accession>
<dbReference type="OMA" id="HQACTVV"/>
<sequence>MQSTAAMLSTRLSRTFLPRAPVAASSAKISRALINASRYFSTPTETPTSAMTENASATTEKASAASPKRIHIYTRTGDKGTSALFTGERRAKSDPIFDALGATDELTSVLGLSREFCEEADNGLAPKLEMIQCLLQDAGANIATPRWCESDAHLKRTEFDPDGAQAALLERWIDDLEDQGLPPLRNFILPSGGRAASALHMARSVCRRAERTVVPLVHDGTASPTVGKYLNRLSDLLFTAARFAAFKDGKPEQVYRSVTSQQAATEARASRTARRGKKVESAEGP</sequence>
<dbReference type="EMBL" id="GG745336">
    <property type="protein sequence ID" value="KNE60463.1"/>
    <property type="molecule type" value="Genomic_DNA"/>
</dbReference>
<name>A0A0L0SD71_ALLM3</name>
<evidence type="ECO:0000256" key="3">
    <source>
        <dbReference type="ARBA" id="ARBA00022679"/>
    </source>
</evidence>
<dbReference type="InterPro" id="IPR029499">
    <property type="entry name" value="PduO-typ"/>
</dbReference>
<evidence type="ECO:0000256" key="9">
    <source>
        <dbReference type="ARBA" id="ARBA00075216"/>
    </source>
</evidence>
<evidence type="ECO:0000256" key="6">
    <source>
        <dbReference type="ARBA" id="ARBA00051988"/>
    </source>
</evidence>
<evidence type="ECO:0000313" key="13">
    <source>
        <dbReference type="EMBL" id="KNE60463.1"/>
    </source>
</evidence>
<evidence type="ECO:0000256" key="4">
    <source>
        <dbReference type="ARBA" id="ARBA00022741"/>
    </source>
</evidence>
<organism evidence="13 14">
    <name type="scientific">Allomyces macrogynus (strain ATCC 38327)</name>
    <name type="common">Allomyces javanicus var. macrogynus</name>
    <dbReference type="NCBI Taxonomy" id="578462"/>
    <lineage>
        <taxon>Eukaryota</taxon>
        <taxon>Fungi</taxon>
        <taxon>Fungi incertae sedis</taxon>
        <taxon>Blastocladiomycota</taxon>
        <taxon>Blastocladiomycetes</taxon>
        <taxon>Blastocladiales</taxon>
        <taxon>Blastocladiaceae</taxon>
        <taxon>Allomyces</taxon>
    </lineage>
</organism>
<dbReference type="FunFam" id="1.20.1200.10:FF:000001">
    <property type="entry name" value="Cob(I)yrinic acid a,c-diamide adenosyltransferase"/>
    <property type="match status" value="1"/>
</dbReference>
<dbReference type="GO" id="GO:0005524">
    <property type="term" value="F:ATP binding"/>
    <property type="evidence" value="ECO:0007669"/>
    <property type="project" value="UniProtKB-UniRule"/>
</dbReference>
<feature type="domain" description="Cobalamin adenosyltransferase-like" evidence="12">
    <location>
        <begin position="72"/>
        <end position="244"/>
    </location>
</feature>